<dbReference type="SMART" id="SM00060">
    <property type="entry name" value="FN3"/>
    <property type="match status" value="2"/>
</dbReference>
<protein>
    <submittedName>
        <fullName evidence="8">Cellulose binding domain-containing protein</fullName>
    </submittedName>
</protein>
<dbReference type="SUPFAM" id="SSF49384">
    <property type="entry name" value="Carbohydrate-binding domain"/>
    <property type="match status" value="1"/>
</dbReference>
<dbReference type="EMBL" id="JAZGQL010000020">
    <property type="protein sequence ID" value="MEE6310030.1"/>
    <property type="molecule type" value="Genomic_DNA"/>
</dbReference>
<organism evidence="8 9">
    <name type="scientific">Plantactinospora veratri</name>
    <dbReference type="NCBI Taxonomy" id="1436122"/>
    <lineage>
        <taxon>Bacteria</taxon>
        <taxon>Bacillati</taxon>
        <taxon>Actinomycetota</taxon>
        <taxon>Actinomycetes</taxon>
        <taxon>Micromonosporales</taxon>
        <taxon>Micromonosporaceae</taxon>
        <taxon>Plantactinospora</taxon>
    </lineage>
</organism>
<comment type="caution">
    <text evidence="8">The sequence shown here is derived from an EMBL/GenBank/DDBJ whole genome shotgun (WGS) entry which is preliminary data.</text>
</comment>
<dbReference type="PROSITE" id="PS51173">
    <property type="entry name" value="CBM2"/>
    <property type="match status" value="1"/>
</dbReference>
<feature type="chain" id="PRO_5047416988" evidence="5">
    <location>
        <begin position="32"/>
        <end position="332"/>
    </location>
</feature>
<name>A0ABU7SJ90_9ACTN</name>
<evidence type="ECO:0000313" key="9">
    <source>
        <dbReference type="Proteomes" id="UP001339911"/>
    </source>
</evidence>
<dbReference type="CDD" id="cd00063">
    <property type="entry name" value="FN3"/>
    <property type="match status" value="2"/>
</dbReference>
<dbReference type="SUPFAM" id="SSF49265">
    <property type="entry name" value="Fibronectin type III"/>
    <property type="match status" value="2"/>
</dbReference>
<keyword evidence="3" id="KW-0378">Hydrolase</keyword>
<dbReference type="Pfam" id="PF00553">
    <property type="entry name" value="CBM_2"/>
    <property type="match status" value="1"/>
</dbReference>
<dbReference type="InterPro" id="IPR003961">
    <property type="entry name" value="FN3_dom"/>
</dbReference>
<evidence type="ECO:0000256" key="3">
    <source>
        <dbReference type="ARBA" id="ARBA00023295"/>
    </source>
</evidence>
<dbReference type="Gene3D" id="2.60.40.10">
    <property type="entry name" value="Immunoglobulins"/>
    <property type="match status" value="2"/>
</dbReference>
<dbReference type="InterPro" id="IPR036116">
    <property type="entry name" value="FN3_sf"/>
</dbReference>
<dbReference type="InterPro" id="IPR001919">
    <property type="entry name" value="CBD2"/>
</dbReference>
<feature type="domain" description="Fibronectin type-III" evidence="6">
    <location>
        <begin position="136"/>
        <end position="233"/>
    </location>
</feature>
<dbReference type="Gene3D" id="2.60.40.290">
    <property type="match status" value="1"/>
</dbReference>
<sequence length="332" mass="34192">MCSRPSRPARTLILAVLVAGLTGTAGTAAHAAAEDTEPPSTPGPITVAAATTTSVELTWTPSNDNVGVVEYHVSQIFTDIAMLHRTPTNSIVLTRMQPSRTYTFGVWAVDAAGNRSTAPPSLRFTLPPGDSQPPTAPTSLSVGEVGESSVGLRWNPSTDNVLLARYEVLSIGPAGEASVVGRVPMLPPAYPSTALTVSGLTPGAAYRFAVRAVDEAGNHSALSNQVAVTTGSVPTCTARAQRGGAEVWISVRNVAATPVDGWTLTWALPDSQRITAIWNAALVSHAGGVVTARNLGWNPVIAPGAAVTVGYLAAGTFQPGRIALNGKLCQTG</sequence>
<proteinExistence type="predicted"/>
<gene>
    <name evidence="8" type="ORF">V1634_24660</name>
</gene>
<dbReference type="InterPro" id="IPR008965">
    <property type="entry name" value="CBM2/CBM3_carb-bd_dom_sf"/>
</dbReference>
<dbReference type="Pfam" id="PF00041">
    <property type="entry name" value="fn3"/>
    <property type="match status" value="2"/>
</dbReference>
<dbReference type="InterPro" id="IPR013783">
    <property type="entry name" value="Ig-like_fold"/>
</dbReference>
<evidence type="ECO:0000259" key="6">
    <source>
        <dbReference type="PROSITE" id="PS50853"/>
    </source>
</evidence>
<evidence type="ECO:0000313" key="8">
    <source>
        <dbReference type="EMBL" id="MEE6310030.1"/>
    </source>
</evidence>
<keyword evidence="9" id="KW-1185">Reference proteome</keyword>
<dbReference type="SMART" id="SM00637">
    <property type="entry name" value="CBD_II"/>
    <property type="match status" value="1"/>
</dbReference>
<evidence type="ECO:0000256" key="4">
    <source>
        <dbReference type="ARBA" id="ARBA00023326"/>
    </source>
</evidence>
<feature type="domain" description="Fibronectin type-III" evidence="6">
    <location>
        <begin position="41"/>
        <end position="129"/>
    </location>
</feature>
<keyword evidence="5" id="KW-0732">Signal</keyword>
<accession>A0ABU7SJ90</accession>
<feature type="domain" description="CBM2" evidence="7">
    <location>
        <begin position="224"/>
        <end position="332"/>
    </location>
</feature>
<dbReference type="PANTHER" id="PTHR46708">
    <property type="entry name" value="TENASCIN"/>
    <property type="match status" value="1"/>
</dbReference>
<evidence type="ECO:0000256" key="2">
    <source>
        <dbReference type="ARBA" id="ARBA00023277"/>
    </source>
</evidence>
<keyword evidence="3" id="KW-0326">Glycosidase</keyword>
<keyword evidence="2" id="KW-0119">Carbohydrate metabolism</keyword>
<evidence type="ECO:0000256" key="1">
    <source>
        <dbReference type="ARBA" id="ARBA00022737"/>
    </source>
</evidence>
<keyword evidence="1" id="KW-0677">Repeat</keyword>
<feature type="signal peptide" evidence="5">
    <location>
        <begin position="1"/>
        <end position="31"/>
    </location>
</feature>
<dbReference type="RefSeq" id="WP_331210251.1">
    <property type="nucleotide sequence ID" value="NZ_JAZGQL010000020.1"/>
</dbReference>
<dbReference type="InterPro" id="IPR050991">
    <property type="entry name" value="ECM_Regulatory_Proteins"/>
</dbReference>
<dbReference type="PANTHER" id="PTHR46708:SF2">
    <property type="entry name" value="FIBRONECTIN TYPE-III DOMAIN-CONTAINING PROTEIN"/>
    <property type="match status" value="1"/>
</dbReference>
<dbReference type="InterPro" id="IPR012291">
    <property type="entry name" value="CBM2_carb-bd_dom_sf"/>
</dbReference>
<evidence type="ECO:0000256" key="5">
    <source>
        <dbReference type="SAM" id="SignalP"/>
    </source>
</evidence>
<keyword evidence="4" id="KW-0624">Polysaccharide degradation</keyword>
<dbReference type="PROSITE" id="PS50853">
    <property type="entry name" value="FN3"/>
    <property type="match status" value="2"/>
</dbReference>
<evidence type="ECO:0000259" key="7">
    <source>
        <dbReference type="PROSITE" id="PS51173"/>
    </source>
</evidence>
<reference evidence="8 9" key="1">
    <citation type="submission" date="2024-01" db="EMBL/GenBank/DDBJ databases">
        <title>Genome insights into Plantactinospora veratri sp. nov.</title>
        <authorList>
            <person name="Wang L."/>
        </authorList>
    </citation>
    <scope>NUCLEOTIDE SEQUENCE [LARGE SCALE GENOMIC DNA]</scope>
    <source>
        <strain evidence="8 9">NEAU-FHS4</strain>
    </source>
</reference>
<dbReference type="Proteomes" id="UP001339911">
    <property type="component" value="Unassembled WGS sequence"/>
</dbReference>